<reference evidence="1 2" key="1">
    <citation type="submission" date="2015-11" db="EMBL/GenBank/DDBJ databases">
        <title>Genomic analysis of 38 Legionella species identifies large and diverse effector repertoires.</title>
        <authorList>
            <person name="Burstein D."/>
            <person name="Amaro F."/>
            <person name="Zusman T."/>
            <person name="Lifshitz Z."/>
            <person name="Cohen O."/>
            <person name="Gilbert J.A."/>
            <person name="Pupko T."/>
            <person name="Shuman H.A."/>
            <person name="Segal G."/>
        </authorList>
    </citation>
    <scope>NUCLEOTIDE SEQUENCE [LARGE SCALE GENOMIC DNA]</scope>
    <source>
        <strain evidence="1 2">ATCC 43878</strain>
    </source>
</reference>
<dbReference type="AlphaFoldDB" id="A0A0W0SKV2"/>
<comment type="caution">
    <text evidence="1">The sequence shown here is derived from an EMBL/GenBank/DDBJ whole genome shotgun (WGS) entry which is preliminary data.</text>
</comment>
<protein>
    <submittedName>
        <fullName evidence="1">Uncharacterized protein</fullName>
    </submittedName>
</protein>
<dbReference type="EMBL" id="LNXV01000013">
    <property type="protein sequence ID" value="KTC83805.1"/>
    <property type="molecule type" value="Genomic_DNA"/>
</dbReference>
<gene>
    <name evidence="1" type="ORF">Lbru_1628</name>
</gene>
<evidence type="ECO:0000313" key="1">
    <source>
        <dbReference type="EMBL" id="KTC83805.1"/>
    </source>
</evidence>
<sequence length="104" mass="12461">MTTQEIIDAYLNWYRTKSEKYWWAWEEVDNRRSAEYLSFIYELIQACRDDAEIAYVAAGPLENLFIKRHFIIKEPLSIMIRQNISIQKLSSQLFCRLALPKEKP</sequence>
<dbReference type="PATRIC" id="fig|29422.6.peg.1727"/>
<accession>A0A0W0SKV2</accession>
<organism evidence="1 2">
    <name type="scientific">Legionella brunensis</name>
    <dbReference type="NCBI Taxonomy" id="29422"/>
    <lineage>
        <taxon>Bacteria</taxon>
        <taxon>Pseudomonadati</taxon>
        <taxon>Pseudomonadota</taxon>
        <taxon>Gammaproteobacteria</taxon>
        <taxon>Legionellales</taxon>
        <taxon>Legionellaceae</taxon>
        <taxon>Legionella</taxon>
    </lineage>
</organism>
<dbReference type="STRING" id="29422.Lbru_1628"/>
<proteinExistence type="predicted"/>
<dbReference type="RefSeq" id="WP_058441698.1">
    <property type="nucleotide sequence ID" value="NZ_CAAAHU010000019.1"/>
</dbReference>
<keyword evidence="2" id="KW-1185">Reference proteome</keyword>
<name>A0A0W0SKV2_9GAMM</name>
<dbReference type="Proteomes" id="UP000054742">
    <property type="component" value="Unassembled WGS sequence"/>
</dbReference>
<evidence type="ECO:0000313" key="2">
    <source>
        <dbReference type="Proteomes" id="UP000054742"/>
    </source>
</evidence>
<dbReference type="OrthoDB" id="9893637at2"/>